<dbReference type="CDD" id="cd00093">
    <property type="entry name" value="HTH_XRE"/>
    <property type="match status" value="1"/>
</dbReference>
<keyword evidence="2" id="KW-0812">Transmembrane</keyword>
<dbReference type="SUPFAM" id="SSF47413">
    <property type="entry name" value="lambda repressor-like DNA-binding domains"/>
    <property type="match status" value="1"/>
</dbReference>
<dbReference type="AlphaFoldDB" id="A0A176S2X2"/>
<sequence length="238" mass="27086">MKNKPIFQQIPLDYDEHANTIAREDFNIIRLDNIKVHDESDSLTDDDDYDLIISDSKDHDDNLDQVVTNDNHTETIQLSNESKKSHDDKSANTGMSPGDRLRQMREQKNISLQEVGKELSLDVHVVEKLEANNYNELPPPLFIRGYVRNYAKFLGLSEEAVLDSFDKMNPPQSAESPIIVPQPDNNNTAGKMPLKEWHNIGTIALTIPLILMLLWLFYPSSDNDDLIDEADQIDLSAQ</sequence>
<gene>
    <name evidence="3" type="ORF">THIOM_001784</name>
</gene>
<keyword evidence="2" id="KW-1133">Transmembrane helix</keyword>
<name>A0A176S2X2_9GAMM</name>
<reference evidence="3 4" key="1">
    <citation type="submission" date="2016-05" db="EMBL/GenBank/DDBJ databases">
        <title>Single-cell genome of chain-forming Candidatus Thiomargarita nelsonii and comparison to other large sulfur-oxidizing bacteria.</title>
        <authorList>
            <person name="Winkel M."/>
            <person name="Salman V."/>
            <person name="Woyke T."/>
            <person name="Schulz-Vogt H."/>
            <person name="Richter M."/>
            <person name="Flood B."/>
            <person name="Bailey J."/>
            <person name="Amann R."/>
            <person name="Mussmann M."/>
        </authorList>
    </citation>
    <scope>NUCLEOTIDE SEQUENCE [LARGE SCALE GENOMIC DNA]</scope>
    <source>
        <strain evidence="3 4">THI036</strain>
    </source>
</reference>
<evidence type="ECO:0000256" key="2">
    <source>
        <dbReference type="SAM" id="Phobius"/>
    </source>
</evidence>
<accession>A0A176S2X2</accession>
<dbReference type="Gene3D" id="1.10.260.40">
    <property type="entry name" value="lambda repressor-like DNA-binding domains"/>
    <property type="match status" value="1"/>
</dbReference>
<dbReference type="PANTHER" id="PTHR34475">
    <property type="match status" value="1"/>
</dbReference>
<evidence type="ECO:0000313" key="3">
    <source>
        <dbReference type="EMBL" id="OAD22413.1"/>
    </source>
</evidence>
<protein>
    <submittedName>
        <fullName evidence="3">XRE family transcriptional regulator</fullName>
    </submittedName>
</protein>
<comment type="caution">
    <text evidence="3">The sequence shown here is derived from an EMBL/GenBank/DDBJ whole genome shotgun (WGS) entry which is preliminary data.</text>
</comment>
<feature type="transmembrane region" description="Helical" evidence="2">
    <location>
        <begin position="200"/>
        <end position="218"/>
    </location>
</feature>
<feature type="compositionally biased region" description="Basic and acidic residues" evidence="1">
    <location>
        <begin position="81"/>
        <end position="90"/>
    </location>
</feature>
<proteinExistence type="predicted"/>
<dbReference type="InterPro" id="IPR001387">
    <property type="entry name" value="Cro/C1-type_HTH"/>
</dbReference>
<dbReference type="InterPro" id="IPR050400">
    <property type="entry name" value="Bact_Cytoskel_RodZ"/>
</dbReference>
<dbReference type="GO" id="GO:0003677">
    <property type="term" value="F:DNA binding"/>
    <property type="evidence" value="ECO:0007669"/>
    <property type="project" value="InterPro"/>
</dbReference>
<organism evidence="3 4">
    <name type="scientific">Candidatus Thiomargarita nelsonii</name>
    <dbReference type="NCBI Taxonomy" id="1003181"/>
    <lineage>
        <taxon>Bacteria</taxon>
        <taxon>Pseudomonadati</taxon>
        <taxon>Pseudomonadota</taxon>
        <taxon>Gammaproteobacteria</taxon>
        <taxon>Thiotrichales</taxon>
        <taxon>Thiotrichaceae</taxon>
        <taxon>Thiomargarita</taxon>
    </lineage>
</organism>
<dbReference type="Proteomes" id="UP000076962">
    <property type="component" value="Unassembled WGS sequence"/>
</dbReference>
<keyword evidence="4" id="KW-1185">Reference proteome</keyword>
<evidence type="ECO:0000313" key="4">
    <source>
        <dbReference type="Proteomes" id="UP000076962"/>
    </source>
</evidence>
<feature type="region of interest" description="Disordered" evidence="1">
    <location>
        <begin position="73"/>
        <end position="101"/>
    </location>
</feature>
<feature type="non-terminal residue" evidence="3">
    <location>
        <position position="238"/>
    </location>
</feature>
<keyword evidence="2" id="KW-0472">Membrane</keyword>
<dbReference type="EMBL" id="LUTY01000960">
    <property type="protein sequence ID" value="OAD22413.1"/>
    <property type="molecule type" value="Genomic_DNA"/>
</dbReference>
<dbReference type="InterPro" id="IPR010982">
    <property type="entry name" value="Lambda_DNA-bd_dom_sf"/>
</dbReference>
<dbReference type="PANTHER" id="PTHR34475:SF1">
    <property type="entry name" value="CYTOSKELETON PROTEIN RODZ"/>
    <property type="match status" value="1"/>
</dbReference>
<evidence type="ECO:0000256" key="1">
    <source>
        <dbReference type="SAM" id="MobiDB-lite"/>
    </source>
</evidence>
<dbReference type="Pfam" id="PF13413">
    <property type="entry name" value="HTH_25"/>
    <property type="match status" value="1"/>
</dbReference>